<evidence type="ECO:0008006" key="3">
    <source>
        <dbReference type="Google" id="ProtNLM"/>
    </source>
</evidence>
<dbReference type="EMBL" id="CP010401">
    <property type="protein sequence ID" value="ALE03639.1"/>
    <property type="molecule type" value="Genomic_DNA"/>
</dbReference>
<dbReference type="KEGG" id="banc:PU02_0825"/>
<dbReference type="RefSeq" id="WP_414947433.1">
    <property type="nucleotide sequence ID" value="NZ_CP010401.1"/>
</dbReference>
<keyword evidence="2" id="KW-1185">Reference proteome</keyword>
<dbReference type="AlphaFoldDB" id="A0A0M4LJT7"/>
<dbReference type="Pfam" id="PF11015">
    <property type="entry name" value="DUF2853"/>
    <property type="match status" value="1"/>
</dbReference>
<organism evidence="1 2">
    <name type="scientific">Bartonella ancashensis</name>
    <dbReference type="NCBI Taxonomy" id="1318743"/>
    <lineage>
        <taxon>Bacteria</taxon>
        <taxon>Pseudomonadati</taxon>
        <taxon>Pseudomonadota</taxon>
        <taxon>Alphaproteobacteria</taxon>
        <taxon>Hyphomicrobiales</taxon>
        <taxon>Bartonellaceae</taxon>
        <taxon>Bartonella</taxon>
    </lineage>
</organism>
<dbReference type="SUPFAM" id="SSF158587">
    <property type="entry name" value="Jann4075-like"/>
    <property type="match status" value="1"/>
</dbReference>
<dbReference type="PATRIC" id="fig|1318743.3.peg.838"/>
<proteinExistence type="predicted"/>
<dbReference type="Gene3D" id="1.10.238.120">
    <property type="entry name" value="Jann4075-like"/>
    <property type="match status" value="1"/>
</dbReference>
<dbReference type="STRING" id="1318743.PU02_0825"/>
<evidence type="ECO:0000313" key="1">
    <source>
        <dbReference type="EMBL" id="ALE03639.1"/>
    </source>
</evidence>
<gene>
    <name evidence="1" type="ORF">PU02_0825</name>
</gene>
<dbReference type="Proteomes" id="UP000057213">
    <property type="component" value="Chromosome"/>
</dbReference>
<name>A0A0M4LJT7_9HYPH</name>
<evidence type="ECO:0000313" key="2">
    <source>
        <dbReference type="Proteomes" id="UP000057213"/>
    </source>
</evidence>
<reference evidence="1 2" key="1">
    <citation type="journal article" date="2015" name="Genome Announc.">
        <title>Complete Genome Sequence of Bartonella ancashensis Strain 20.00, Isolated from the Blood of a Patient with Verruga Peruana.</title>
        <authorList>
            <person name="Hang J."/>
            <person name="Mullins K.E."/>
            <person name="Clifford R.J."/>
            <person name="Onmus-Leone F."/>
            <person name="Yang Y."/>
            <person name="Jiang J."/>
            <person name="Leguia M."/>
            <person name="Kasper M.R."/>
            <person name="Maguina C."/>
            <person name="Lesho E.P."/>
            <person name="Jarman R.G."/>
            <person name="Richards A.L."/>
            <person name="Blazes D."/>
        </authorList>
    </citation>
    <scope>NUCLEOTIDE SEQUENCE [LARGE SCALE GENOMIC DNA]</scope>
    <source>
        <strain evidence="1 2">20.00</strain>
    </source>
</reference>
<protein>
    <recommendedName>
        <fullName evidence="3">DUF2853 family protein</fullName>
    </recommendedName>
</protein>
<dbReference type="InterPro" id="IPR021274">
    <property type="entry name" value="DUF2853"/>
</dbReference>
<accession>A0A0M4LJT7</accession>
<dbReference type="InterPro" id="IPR023154">
    <property type="entry name" value="Jann4075-like_sf"/>
</dbReference>
<sequence>MDSLEDIKSYDPKPDEDAIKRLERRLALAMRDRDASLVSVSDQKELRRVEKWTQNTLDVSEENAKEAVSKVSEMMSGSNRKNRVTFYYMVAKELNALGKV</sequence>